<dbReference type="PROSITE" id="PS00837">
    <property type="entry name" value="ALADH_PNT_2"/>
    <property type="match status" value="1"/>
</dbReference>
<dbReference type="EC" id="7.1.1.1" evidence="3"/>
<reference evidence="11" key="1">
    <citation type="journal article" date="2020" name="mSystems">
        <title>Genome- and Community-Level Interaction Insights into Carbon Utilization and Element Cycling Functions of Hydrothermarchaeota in Hydrothermal Sediment.</title>
        <authorList>
            <person name="Zhou Z."/>
            <person name="Liu Y."/>
            <person name="Xu W."/>
            <person name="Pan J."/>
            <person name="Luo Z.H."/>
            <person name="Li M."/>
        </authorList>
    </citation>
    <scope>NUCLEOTIDE SEQUENCE [LARGE SCALE GENOMIC DNA]</scope>
    <source>
        <strain evidence="11">SpSt-143</strain>
    </source>
</reference>
<dbReference type="Pfam" id="PF01262">
    <property type="entry name" value="AlaDh_PNT_C"/>
    <property type="match status" value="1"/>
</dbReference>
<sequence length="377" mass="39963">MALRIGVPAETAVGERRVALVPEVVRRLVQQGMEVWVAKGAGTGAYFPDAAYADVGARMVSQEEAWGTDVVVHVQPPSEEEIALMRSGSVLIGFLSPLDQPEVADRLARQGVVALAMELVPRISRAQKMDALSAMAAVAGYKAVLIAANLLPKFFPLLTTAAGTVRPASVLVLGAGVAGLQAIATARRLGARVSAYDIRDVVKEEVQSLGATFVELPFEVPDAQDVSGYAKALAEEKQRQQAQLLVPHIGRADVVISTAQVPGRRAPVLITEEAVAAMQPGSVIIDLAAPNGGNCVLTQPGETVIHNGVQIVGPLNLPAEMPVHASQMYARTLLAMIQEFATPEGFKPNFEDEIFRGVCLTYNGEVVNERVRALLAA</sequence>
<dbReference type="PANTHER" id="PTHR10160">
    <property type="entry name" value="NAD(P) TRANSHYDROGENASE"/>
    <property type="match status" value="1"/>
</dbReference>
<gene>
    <name evidence="11" type="ORF">ENO59_01940</name>
</gene>
<dbReference type="SMART" id="SM01003">
    <property type="entry name" value="AlaDh_PNT_N"/>
    <property type="match status" value="1"/>
</dbReference>
<dbReference type="SMART" id="SM01002">
    <property type="entry name" value="AlaDh_PNT_C"/>
    <property type="match status" value="1"/>
</dbReference>
<keyword evidence="4" id="KW-0547">Nucleotide-binding</keyword>
<keyword evidence="6" id="KW-1278">Translocase</keyword>
<dbReference type="AlphaFoldDB" id="A0A7V2F5U2"/>
<dbReference type="Pfam" id="PF05222">
    <property type="entry name" value="AlaDh_PNT_N"/>
    <property type="match status" value="1"/>
</dbReference>
<dbReference type="SUPFAM" id="SSF52283">
    <property type="entry name" value="Formate/glycerate dehydrogenase catalytic domain-like"/>
    <property type="match status" value="1"/>
</dbReference>
<accession>A0A7V2F5U2</accession>
<feature type="domain" description="Alanine dehydrogenase/pyridine nucleotide transhydrogenase NAD(H)-binding" evidence="9">
    <location>
        <begin position="148"/>
        <end position="313"/>
    </location>
</feature>
<dbReference type="SUPFAM" id="SSF51735">
    <property type="entry name" value="NAD(P)-binding Rossmann-fold domains"/>
    <property type="match status" value="1"/>
</dbReference>
<dbReference type="GO" id="GO:0016491">
    <property type="term" value="F:oxidoreductase activity"/>
    <property type="evidence" value="ECO:0007669"/>
    <property type="project" value="UniProtKB-KW"/>
</dbReference>
<evidence type="ECO:0000259" key="10">
    <source>
        <dbReference type="SMART" id="SM01003"/>
    </source>
</evidence>
<dbReference type="GO" id="GO:0008750">
    <property type="term" value="F:proton-translocating NAD(P)+ transhydrogenase activity"/>
    <property type="evidence" value="ECO:0007669"/>
    <property type="project" value="UniProtKB-EC"/>
</dbReference>
<dbReference type="Gene3D" id="3.40.50.720">
    <property type="entry name" value="NAD(P)-binding Rossmann-like Domain"/>
    <property type="match status" value="2"/>
</dbReference>
<evidence type="ECO:0000256" key="7">
    <source>
        <dbReference type="ARBA" id="ARBA00023027"/>
    </source>
</evidence>
<keyword evidence="7" id="KW-0520">NAD</keyword>
<dbReference type="EMBL" id="DSGB01000002">
    <property type="protein sequence ID" value="HER95273.1"/>
    <property type="molecule type" value="Genomic_DNA"/>
</dbReference>
<evidence type="ECO:0000256" key="6">
    <source>
        <dbReference type="ARBA" id="ARBA00022967"/>
    </source>
</evidence>
<dbReference type="InterPro" id="IPR036291">
    <property type="entry name" value="NAD(P)-bd_dom_sf"/>
</dbReference>
<dbReference type="CDD" id="cd05304">
    <property type="entry name" value="Rubrum_tdh"/>
    <property type="match status" value="1"/>
</dbReference>
<dbReference type="GO" id="GO:0006740">
    <property type="term" value="P:NADPH regeneration"/>
    <property type="evidence" value="ECO:0007669"/>
    <property type="project" value="TreeGrafter"/>
</dbReference>
<dbReference type="GO" id="GO:0050661">
    <property type="term" value="F:NADP binding"/>
    <property type="evidence" value="ECO:0007669"/>
    <property type="project" value="TreeGrafter"/>
</dbReference>
<dbReference type="InterPro" id="IPR007698">
    <property type="entry name" value="AlaDH/PNT_NAD(H)-bd"/>
</dbReference>
<comment type="similarity">
    <text evidence="2">Belongs to the AlaDH/PNT family.</text>
</comment>
<evidence type="ECO:0000256" key="8">
    <source>
        <dbReference type="ARBA" id="ARBA00048202"/>
    </source>
</evidence>
<keyword evidence="11" id="KW-0560">Oxidoreductase</keyword>
<evidence type="ECO:0000256" key="4">
    <source>
        <dbReference type="ARBA" id="ARBA00022741"/>
    </source>
</evidence>
<protein>
    <recommendedName>
        <fullName evidence="3">proton-translocating NAD(P)(+) transhydrogenase</fullName>
        <ecNumber evidence="3">7.1.1.1</ecNumber>
    </recommendedName>
</protein>
<comment type="function">
    <text evidence="1">The transhydrogenation between NADH and NADP is coupled to respiration and ATP hydrolysis and functions as a proton pump across the membrane.</text>
</comment>
<organism evidence="11">
    <name type="scientific">Rhodothermus marinus</name>
    <name type="common">Rhodothermus obamensis</name>
    <dbReference type="NCBI Taxonomy" id="29549"/>
    <lineage>
        <taxon>Bacteria</taxon>
        <taxon>Pseudomonadati</taxon>
        <taxon>Rhodothermota</taxon>
        <taxon>Rhodothermia</taxon>
        <taxon>Rhodothermales</taxon>
        <taxon>Rhodothermaceae</taxon>
        <taxon>Rhodothermus</taxon>
    </lineage>
</organism>
<name>A0A7V2F5U2_RHOMR</name>
<feature type="domain" description="Alanine dehydrogenase/pyridine nucleotide transhydrogenase N-terminal" evidence="10">
    <location>
        <begin position="6"/>
        <end position="139"/>
    </location>
</feature>
<evidence type="ECO:0000256" key="1">
    <source>
        <dbReference type="ARBA" id="ARBA00003943"/>
    </source>
</evidence>
<evidence type="ECO:0000259" key="9">
    <source>
        <dbReference type="SMART" id="SM01002"/>
    </source>
</evidence>
<dbReference type="GO" id="GO:0005886">
    <property type="term" value="C:plasma membrane"/>
    <property type="evidence" value="ECO:0007669"/>
    <property type="project" value="TreeGrafter"/>
</dbReference>
<evidence type="ECO:0000256" key="3">
    <source>
        <dbReference type="ARBA" id="ARBA00012943"/>
    </source>
</evidence>
<dbReference type="InterPro" id="IPR008143">
    <property type="entry name" value="Ala_DH/PNT_CS2"/>
</dbReference>
<keyword evidence="5" id="KW-0521">NADP</keyword>
<dbReference type="NCBIfam" id="NF006942">
    <property type="entry name" value="PRK09424.1"/>
    <property type="match status" value="1"/>
</dbReference>
<evidence type="ECO:0000256" key="2">
    <source>
        <dbReference type="ARBA" id="ARBA00005689"/>
    </source>
</evidence>
<evidence type="ECO:0000313" key="11">
    <source>
        <dbReference type="EMBL" id="HER95273.1"/>
    </source>
</evidence>
<comment type="catalytic activity">
    <reaction evidence="8">
        <text>NAD(+) + NADPH + H(+)(in) = NADH + NADP(+) + H(+)(out)</text>
        <dbReference type="Rhea" id="RHEA:47992"/>
        <dbReference type="ChEBI" id="CHEBI:15378"/>
        <dbReference type="ChEBI" id="CHEBI:57540"/>
        <dbReference type="ChEBI" id="CHEBI:57783"/>
        <dbReference type="ChEBI" id="CHEBI:57945"/>
        <dbReference type="ChEBI" id="CHEBI:58349"/>
        <dbReference type="EC" id="7.1.1.1"/>
    </reaction>
</comment>
<proteinExistence type="inferred from homology"/>
<dbReference type="InterPro" id="IPR007886">
    <property type="entry name" value="AlaDH/PNT_N"/>
</dbReference>
<comment type="caution">
    <text evidence="11">The sequence shown here is derived from an EMBL/GenBank/DDBJ whole genome shotgun (WGS) entry which is preliminary data.</text>
</comment>
<dbReference type="PANTHER" id="PTHR10160:SF19">
    <property type="entry name" value="PROTON-TRANSLOCATING NAD(P)(+) TRANSHYDROGENASE"/>
    <property type="match status" value="1"/>
</dbReference>
<evidence type="ECO:0000256" key="5">
    <source>
        <dbReference type="ARBA" id="ARBA00022857"/>
    </source>
</evidence>